<organism evidence="3 4">
    <name type="scientific">Ureibacillus acetophenoni</name>
    <dbReference type="NCBI Taxonomy" id="614649"/>
    <lineage>
        <taxon>Bacteria</taxon>
        <taxon>Bacillati</taxon>
        <taxon>Bacillota</taxon>
        <taxon>Bacilli</taxon>
        <taxon>Bacillales</taxon>
        <taxon>Caryophanaceae</taxon>
        <taxon>Ureibacillus</taxon>
    </lineage>
</organism>
<protein>
    <submittedName>
        <fullName evidence="3">Amidase/aspartyl-tRNA(Asn)/glutamyl-tRNA(Gln) amidotransferase subunit A</fullName>
    </submittedName>
</protein>
<proteinExistence type="inferred from homology"/>
<dbReference type="PANTHER" id="PTHR11895">
    <property type="entry name" value="TRANSAMIDASE"/>
    <property type="match status" value="1"/>
</dbReference>
<keyword evidence="4" id="KW-1185">Reference proteome</keyword>
<dbReference type="PANTHER" id="PTHR11895:SF7">
    <property type="entry name" value="GLUTAMYL-TRNA(GLN) AMIDOTRANSFERASE SUBUNIT A, MITOCHONDRIAL"/>
    <property type="match status" value="1"/>
</dbReference>
<dbReference type="PROSITE" id="PS00571">
    <property type="entry name" value="AMIDASES"/>
    <property type="match status" value="1"/>
</dbReference>
<dbReference type="InterPro" id="IPR020556">
    <property type="entry name" value="Amidase_CS"/>
</dbReference>
<feature type="domain" description="Amidase" evidence="2">
    <location>
        <begin position="26"/>
        <end position="465"/>
    </location>
</feature>
<dbReference type="InterPro" id="IPR036928">
    <property type="entry name" value="AS_sf"/>
</dbReference>
<evidence type="ECO:0000313" key="4">
    <source>
        <dbReference type="Proteomes" id="UP000219252"/>
    </source>
</evidence>
<evidence type="ECO:0000259" key="2">
    <source>
        <dbReference type="Pfam" id="PF01425"/>
    </source>
</evidence>
<dbReference type="Gene3D" id="3.90.1300.10">
    <property type="entry name" value="Amidase signature (AS) domain"/>
    <property type="match status" value="1"/>
</dbReference>
<dbReference type="EMBL" id="OBQC01000010">
    <property type="protein sequence ID" value="SOC41494.1"/>
    <property type="molecule type" value="Genomic_DNA"/>
</dbReference>
<dbReference type="InterPro" id="IPR000120">
    <property type="entry name" value="Amidase"/>
</dbReference>
<dbReference type="Proteomes" id="UP000219252">
    <property type="component" value="Unassembled WGS sequence"/>
</dbReference>
<comment type="similarity">
    <text evidence="1">Belongs to the amidase family.</text>
</comment>
<reference evidence="4" key="1">
    <citation type="submission" date="2017-08" db="EMBL/GenBank/DDBJ databases">
        <authorList>
            <person name="Varghese N."/>
            <person name="Submissions S."/>
        </authorList>
    </citation>
    <scope>NUCLEOTIDE SEQUENCE [LARGE SCALE GENOMIC DNA]</scope>
    <source>
        <strain evidence="4">JC23</strain>
    </source>
</reference>
<dbReference type="InterPro" id="IPR023631">
    <property type="entry name" value="Amidase_dom"/>
</dbReference>
<keyword evidence="3" id="KW-0808">Transferase</keyword>
<accession>A0A285UHV4</accession>
<dbReference type="AlphaFoldDB" id="A0A285UHV4"/>
<name>A0A285UHV4_9BACL</name>
<evidence type="ECO:0000313" key="3">
    <source>
        <dbReference type="EMBL" id="SOC41494.1"/>
    </source>
</evidence>
<gene>
    <name evidence="3" type="ORF">SAMN05877842_110105</name>
</gene>
<sequence length="496" mass="54290">MTTELAYKSLKELSELIREKKLSPVELLENQIKRIEERNPSINAFVFTDFEGARKNAKQMEKDILDGNYQGPLHGIPVAIKDLFDFKPGWPTTFGGIELFKDNIADHYCMFAERVENAGANLVGKTNSPVLGFRGVTDNPLFGPTRNPFDLRKNSGGSSGGSGAAVADGLLALAEGTDAGGSIRIPAAWCGVYGFKASFGRAPFVTRPNAFTTGNIFIHEGTITRTVEDAAIALNLITGIDHRDPFSVSDKLDYLSALGQPLKGMKIAYSPNLDVYPVDPEVASVVDSAVRLFEQAGATVEVVSLGLKRTHKELSDLWCRLVSISSVGFIEGLKEDGLDILKDHPDALPPEVVHWAEDVKRLGVYDLIKDQQMRTEVYDAIQNVFNNYDLLVTPTVASLPVDNSDDRNTVGPRSINGEEVDPLIGWCMTYFTNYSGHPSASIPAGLSSTNLPVGMQIIGNRFADLDVIKASAAFEKLKPWHDTYKIVENRKLEVLK</sequence>
<dbReference type="Pfam" id="PF01425">
    <property type="entry name" value="Amidase"/>
    <property type="match status" value="1"/>
</dbReference>
<dbReference type="SUPFAM" id="SSF75304">
    <property type="entry name" value="Amidase signature (AS) enzymes"/>
    <property type="match status" value="1"/>
</dbReference>
<evidence type="ECO:0000256" key="1">
    <source>
        <dbReference type="ARBA" id="ARBA00009199"/>
    </source>
</evidence>
<dbReference type="GO" id="GO:0016740">
    <property type="term" value="F:transferase activity"/>
    <property type="evidence" value="ECO:0007669"/>
    <property type="project" value="UniProtKB-KW"/>
</dbReference>